<dbReference type="Pfam" id="PF01478">
    <property type="entry name" value="Peptidase_A24"/>
    <property type="match status" value="1"/>
</dbReference>
<keyword evidence="2" id="KW-0472">Membrane</keyword>
<dbReference type="OrthoDB" id="3194894at2"/>
<feature type="transmembrane region" description="Helical" evidence="2">
    <location>
        <begin position="131"/>
        <end position="156"/>
    </location>
</feature>
<dbReference type="InterPro" id="IPR050882">
    <property type="entry name" value="Prepilin_peptidase/N-MTase"/>
</dbReference>
<dbReference type="GO" id="GO:0006465">
    <property type="term" value="P:signal peptide processing"/>
    <property type="evidence" value="ECO:0007669"/>
    <property type="project" value="TreeGrafter"/>
</dbReference>
<accession>E1QVW2</accession>
<keyword evidence="5" id="KW-1185">Reference proteome</keyword>
<proteinExistence type="inferred from homology"/>
<dbReference type="PANTHER" id="PTHR30487">
    <property type="entry name" value="TYPE 4 PREPILIN-LIKE PROTEINS LEADER PEPTIDE-PROCESSING ENZYME"/>
    <property type="match status" value="1"/>
</dbReference>
<dbReference type="eggNOG" id="COG1989">
    <property type="taxonomic scope" value="Bacteria"/>
</dbReference>
<dbReference type="GeneID" id="78512576"/>
<feature type="transmembrane region" description="Helical" evidence="2">
    <location>
        <begin position="100"/>
        <end position="119"/>
    </location>
</feature>
<evidence type="ECO:0000256" key="2">
    <source>
        <dbReference type="SAM" id="Phobius"/>
    </source>
</evidence>
<name>E1QVW2_OLSUV</name>
<dbReference type="GO" id="GO:0004190">
    <property type="term" value="F:aspartic-type endopeptidase activity"/>
    <property type="evidence" value="ECO:0007669"/>
    <property type="project" value="InterPro"/>
</dbReference>
<dbReference type="GO" id="GO:0005886">
    <property type="term" value="C:plasma membrane"/>
    <property type="evidence" value="ECO:0007669"/>
    <property type="project" value="TreeGrafter"/>
</dbReference>
<protein>
    <submittedName>
        <fullName evidence="4">Peptidase A24A prepilin type IV</fullName>
    </submittedName>
</protein>
<dbReference type="AlphaFoldDB" id="E1QVW2"/>
<dbReference type="STRING" id="633147.Olsu_1155"/>
<dbReference type="HOGENOM" id="CLU_1068918_0_0_11"/>
<dbReference type="PANTHER" id="PTHR30487:SF0">
    <property type="entry name" value="PREPILIN LEADER PEPTIDASE_N-METHYLTRANSFERASE-RELATED"/>
    <property type="match status" value="1"/>
</dbReference>
<feature type="domain" description="Prepilin type IV endopeptidase peptidase" evidence="3">
    <location>
        <begin position="87"/>
        <end position="199"/>
    </location>
</feature>
<comment type="similarity">
    <text evidence="1">Belongs to the peptidase A24 family.</text>
</comment>
<keyword evidence="2" id="KW-1133">Transmembrane helix</keyword>
<keyword evidence="2" id="KW-0812">Transmembrane</keyword>
<feature type="transmembrane region" description="Helical" evidence="2">
    <location>
        <begin position="176"/>
        <end position="203"/>
    </location>
</feature>
<dbReference type="RefSeq" id="WP_013252017.1">
    <property type="nucleotide sequence ID" value="NC_014363.1"/>
</dbReference>
<evidence type="ECO:0000256" key="1">
    <source>
        <dbReference type="ARBA" id="ARBA00005801"/>
    </source>
</evidence>
<dbReference type="Gene3D" id="1.20.120.1220">
    <property type="match status" value="1"/>
</dbReference>
<dbReference type="KEGG" id="ols:Olsu_1155"/>
<evidence type="ECO:0000259" key="3">
    <source>
        <dbReference type="Pfam" id="PF01478"/>
    </source>
</evidence>
<evidence type="ECO:0000313" key="4">
    <source>
        <dbReference type="EMBL" id="ADK68265.1"/>
    </source>
</evidence>
<reference evidence="4 5" key="1">
    <citation type="journal article" date="2010" name="Stand. Genomic Sci.">
        <title>Complete genome sequence of Olsenella uli type strain (VPI D76D-27C).</title>
        <authorList>
            <person name="Goker M."/>
            <person name="Held B."/>
            <person name="Lucas S."/>
            <person name="Nolan M."/>
            <person name="Yasawong M."/>
            <person name="Glavina Del Rio T."/>
            <person name="Tice H."/>
            <person name="Cheng J.F."/>
            <person name="Bruce D."/>
            <person name="Detter J.C."/>
            <person name="Tapia R."/>
            <person name="Han C."/>
            <person name="Goodwin L."/>
            <person name="Pitluck S."/>
            <person name="Liolios K."/>
            <person name="Ivanova N."/>
            <person name="Mavromatis K."/>
            <person name="Mikhailova N."/>
            <person name="Pati A."/>
            <person name="Chen A."/>
            <person name="Palaniappan K."/>
            <person name="Land M."/>
            <person name="Hauser L."/>
            <person name="Chang Y.J."/>
            <person name="Jeffries C.D."/>
            <person name="Rohde M."/>
            <person name="Sikorski J."/>
            <person name="Pukall R."/>
            <person name="Woyke T."/>
            <person name="Bristow J."/>
            <person name="Eisen J.A."/>
            <person name="Markowitz V."/>
            <person name="Hugenholtz P."/>
            <person name="Kyrpides N.C."/>
            <person name="Klenk H.P."/>
            <person name="Lapidus A."/>
        </authorList>
    </citation>
    <scope>NUCLEOTIDE SEQUENCE [LARGE SCALE GENOMIC DNA]</scope>
    <source>
        <strain evidence="5">ATCC 49627 / DSM 7084 / CIP 109912 / JCM 12494 / NCIMB 702895 / VPI D76D-27C</strain>
    </source>
</reference>
<dbReference type="InterPro" id="IPR000045">
    <property type="entry name" value="Prepilin_IV_endopep_pep"/>
</dbReference>
<dbReference type="MEROPS" id="A24.019"/>
<gene>
    <name evidence="4" type="ordered locus">Olsu_1155</name>
</gene>
<dbReference type="Proteomes" id="UP000000333">
    <property type="component" value="Chromosome"/>
</dbReference>
<evidence type="ECO:0000313" key="5">
    <source>
        <dbReference type="Proteomes" id="UP000000333"/>
    </source>
</evidence>
<sequence length="260" mass="26535">MSLPVYAAVAALMLLKAVLLDRCARRLAGRELGGRACGCGTAPGPDDRPPGVRHPVACLTYVVASMTIVARYGVTPEAAGSLGLADVLLVTSLTDLDLRIIPNGCVAALVVLHVVRVLVAEHMGLMPSGQTAWDVLVPALACSLAVLGTLVALAVGMDALLGHESVGGGDVKLLSAVAFCLGWRQFLLALVMACLLGIAGYLAEVLGRGALGWLRGGHAAVGGPAGTFPWGPSIALACWLTQLFGQQVVSRCLSLSLGGP</sequence>
<organism evidence="4 5">
    <name type="scientific">Olsenella uli (strain ATCC 49627 / DSM 7084 / CCUG 31166 / CIP 109912 / JCM 12494 / LMG 11480 / NCIMB 702895 / VPI D76D-27C)</name>
    <name type="common">Lactobacillus uli</name>
    <dbReference type="NCBI Taxonomy" id="633147"/>
    <lineage>
        <taxon>Bacteria</taxon>
        <taxon>Bacillati</taxon>
        <taxon>Actinomycetota</taxon>
        <taxon>Coriobacteriia</taxon>
        <taxon>Coriobacteriales</taxon>
        <taxon>Atopobiaceae</taxon>
        <taxon>Olsenella</taxon>
    </lineage>
</organism>
<dbReference type="EMBL" id="CP002106">
    <property type="protein sequence ID" value="ADK68265.1"/>
    <property type="molecule type" value="Genomic_DNA"/>
</dbReference>